<feature type="compositionally biased region" description="Polar residues" evidence="6">
    <location>
        <begin position="1"/>
        <end position="15"/>
    </location>
</feature>
<keyword evidence="3 5" id="KW-0862">Zinc</keyword>
<evidence type="ECO:0000256" key="2">
    <source>
        <dbReference type="ARBA" id="ARBA00022771"/>
    </source>
</evidence>
<dbReference type="GO" id="GO:0003677">
    <property type="term" value="F:DNA binding"/>
    <property type="evidence" value="ECO:0007669"/>
    <property type="project" value="UniProtKB-KW"/>
</dbReference>
<dbReference type="GO" id="GO:0003729">
    <property type="term" value="F:mRNA binding"/>
    <property type="evidence" value="ECO:0007669"/>
    <property type="project" value="TreeGrafter"/>
</dbReference>
<feature type="domain" description="C3H1-type" evidence="7">
    <location>
        <begin position="316"/>
        <end position="344"/>
    </location>
</feature>
<sequence>MTGDRANSPSDSRCNASPEDREEPMKNFKIEGDEKDDADGRPNPYPQHPGEPDCKYYLRTGSCSYGSKCKYNHPSSTEQESKNSDELPQREDRPDCQFFLKTGFCKYGTTCKYHHPKDKHAIQIPPLNSFGLPLRKDMESCSYFLKTGSCKFGMACKYDHPQLNNIGAIFPGSGPSVYGYSGYSATTGGLHLAGGYSAWLTSWNPYVTNSYIEGFPAYSSHVLPTNQTTMPIQQGWCTYVAPSTITVSSMSSLGNNQAKPGSSTDGIFPERPDEPDCQYYLKTGTCMYGSSCKYNHPNGATQVANCIIGPYGLPLRPDSPKCKHYATYGNCKYGATCKFDHPIIAMYSLPGASEPYPFRDGRGITWNASNNSSLRVLKGLDQLNDSTVASGEQNVNNNEHDGRSSALTSPNHPAPNSDSSWNQSDEG</sequence>
<dbReference type="SMART" id="SM00356">
    <property type="entry name" value="ZnF_C3H1"/>
    <property type="match status" value="5"/>
</dbReference>
<proteinExistence type="predicted"/>
<feature type="compositionally biased region" description="Polar residues" evidence="6">
    <location>
        <begin position="405"/>
        <end position="427"/>
    </location>
</feature>
<evidence type="ECO:0000313" key="8">
    <source>
        <dbReference type="EMBL" id="KAG6515352.1"/>
    </source>
</evidence>
<dbReference type="Proteomes" id="UP000734854">
    <property type="component" value="Unassembled WGS sequence"/>
</dbReference>
<feature type="zinc finger region" description="C3H1-type" evidence="5">
    <location>
        <begin position="49"/>
        <end position="76"/>
    </location>
</feature>
<dbReference type="OrthoDB" id="411372at2759"/>
<evidence type="ECO:0000256" key="4">
    <source>
        <dbReference type="ARBA" id="ARBA00023125"/>
    </source>
</evidence>
<evidence type="ECO:0000259" key="7">
    <source>
        <dbReference type="PROSITE" id="PS50103"/>
    </source>
</evidence>
<dbReference type="GO" id="GO:0008270">
    <property type="term" value="F:zinc ion binding"/>
    <property type="evidence" value="ECO:0007669"/>
    <property type="project" value="UniProtKB-KW"/>
</dbReference>
<evidence type="ECO:0000313" key="9">
    <source>
        <dbReference type="Proteomes" id="UP000734854"/>
    </source>
</evidence>
<evidence type="ECO:0000256" key="3">
    <source>
        <dbReference type="ARBA" id="ARBA00022833"/>
    </source>
</evidence>
<accession>A0A8J5GY86</accession>
<dbReference type="PANTHER" id="PTHR12506:SF50">
    <property type="entry name" value="ZINC FINGER CCCH DOMAIN-CONTAINING PROTEIN 26"/>
    <property type="match status" value="1"/>
</dbReference>
<keyword evidence="2 5" id="KW-0863">Zinc-finger</keyword>
<feature type="domain" description="C3H1-type" evidence="7">
    <location>
        <begin position="49"/>
        <end position="76"/>
    </location>
</feature>
<evidence type="ECO:0000256" key="5">
    <source>
        <dbReference type="PROSITE-ProRule" id="PRU00723"/>
    </source>
</evidence>
<feature type="compositionally biased region" description="Basic and acidic residues" evidence="6">
    <location>
        <begin position="79"/>
        <end position="91"/>
    </location>
</feature>
<keyword evidence="1 5" id="KW-0479">Metal-binding</keyword>
<dbReference type="EMBL" id="JACMSC010000007">
    <property type="protein sequence ID" value="KAG6515352.1"/>
    <property type="molecule type" value="Genomic_DNA"/>
</dbReference>
<feature type="compositionally biased region" description="Basic and acidic residues" evidence="6">
    <location>
        <begin position="23"/>
        <end position="32"/>
    </location>
</feature>
<gene>
    <name evidence="8" type="ORF">ZIOFF_025764</name>
</gene>
<organism evidence="8 9">
    <name type="scientific">Zingiber officinale</name>
    <name type="common">Ginger</name>
    <name type="synonym">Amomum zingiber</name>
    <dbReference type="NCBI Taxonomy" id="94328"/>
    <lineage>
        <taxon>Eukaryota</taxon>
        <taxon>Viridiplantae</taxon>
        <taxon>Streptophyta</taxon>
        <taxon>Embryophyta</taxon>
        <taxon>Tracheophyta</taxon>
        <taxon>Spermatophyta</taxon>
        <taxon>Magnoliopsida</taxon>
        <taxon>Liliopsida</taxon>
        <taxon>Zingiberales</taxon>
        <taxon>Zingiberaceae</taxon>
        <taxon>Zingiber</taxon>
    </lineage>
</organism>
<feature type="zinc finger region" description="C3H1-type" evidence="5">
    <location>
        <begin position="135"/>
        <end position="163"/>
    </location>
</feature>
<keyword evidence="4" id="KW-0238">DNA-binding</keyword>
<dbReference type="AlphaFoldDB" id="A0A8J5GY86"/>
<feature type="region of interest" description="Disordered" evidence="6">
    <location>
        <begin position="390"/>
        <end position="427"/>
    </location>
</feature>
<feature type="domain" description="C3H1-type" evidence="7">
    <location>
        <begin position="271"/>
        <end position="299"/>
    </location>
</feature>
<dbReference type="PANTHER" id="PTHR12506">
    <property type="entry name" value="PROTEIN PHOSPHATASE RELATED"/>
    <property type="match status" value="1"/>
</dbReference>
<evidence type="ECO:0000256" key="6">
    <source>
        <dbReference type="SAM" id="MobiDB-lite"/>
    </source>
</evidence>
<feature type="domain" description="C3H1-type" evidence="7">
    <location>
        <begin position="90"/>
        <end position="118"/>
    </location>
</feature>
<dbReference type="InterPro" id="IPR050974">
    <property type="entry name" value="Plant_ZF_CCCH"/>
</dbReference>
<protein>
    <recommendedName>
        <fullName evidence="7">C3H1-type domain-containing protein</fullName>
    </recommendedName>
</protein>
<feature type="domain" description="C3H1-type" evidence="7">
    <location>
        <begin position="135"/>
        <end position="163"/>
    </location>
</feature>
<comment type="caution">
    <text evidence="8">The sequence shown here is derived from an EMBL/GenBank/DDBJ whole genome shotgun (WGS) entry which is preliminary data.</text>
</comment>
<dbReference type="PROSITE" id="PS50103">
    <property type="entry name" value="ZF_C3H1"/>
    <property type="match status" value="5"/>
</dbReference>
<name>A0A8J5GY86_ZINOF</name>
<dbReference type="Pfam" id="PF00642">
    <property type="entry name" value="zf-CCCH"/>
    <property type="match status" value="5"/>
</dbReference>
<feature type="region of interest" description="Disordered" evidence="6">
    <location>
        <begin position="72"/>
        <end position="91"/>
    </location>
</feature>
<reference evidence="8 9" key="1">
    <citation type="submission" date="2020-08" db="EMBL/GenBank/DDBJ databases">
        <title>Plant Genome Project.</title>
        <authorList>
            <person name="Zhang R.-G."/>
        </authorList>
    </citation>
    <scope>NUCLEOTIDE SEQUENCE [LARGE SCALE GENOMIC DNA]</scope>
    <source>
        <tissue evidence="8">Rhizome</tissue>
    </source>
</reference>
<feature type="zinc finger region" description="C3H1-type" evidence="5">
    <location>
        <begin position="316"/>
        <end position="344"/>
    </location>
</feature>
<keyword evidence="9" id="KW-1185">Reference proteome</keyword>
<dbReference type="InterPro" id="IPR000571">
    <property type="entry name" value="Znf_CCCH"/>
</dbReference>
<feature type="region of interest" description="Disordered" evidence="6">
    <location>
        <begin position="1"/>
        <end position="54"/>
    </location>
</feature>
<feature type="zinc finger region" description="C3H1-type" evidence="5">
    <location>
        <begin position="271"/>
        <end position="299"/>
    </location>
</feature>
<feature type="zinc finger region" description="C3H1-type" evidence="5">
    <location>
        <begin position="90"/>
        <end position="118"/>
    </location>
</feature>
<evidence type="ECO:0000256" key="1">
    <source>
        <dbReference type="ARBA" id="ARBA00022723"/>
    </source>
</evidence>